<feature type="region of interest" description="Disordered" evidence="1">
    <location>
        <begin position="286"/>
        <end position="321"/>
    </location>
</feature>
<comment type="caution">
    <text evidence="3">The sequence shown here is derived from an EMBL/GenBank/DDBJ whole genome shotgun (WGS) entry which is preliminary data.</text>
</comment>
<keyword evidence="4" id="KW-1185">Reference proteome</keyword>
<dbReference type="Pfam" id="PF07386">
    <property type="entry name" value="DUF1499"/>
    <property type="match status" value="1"/>
</dbReference>
<evidence type="ECO:0000313" key="4">
    <source>
        <dbReference type="Proteomes" id="UP000325122"/>
    </source>
</evidence>
<accession>A0A5M6ZMT8</accession>
<keyword evidence="2" id="KW-0812">Transmembrane</keyword>
<reference evidence="3 4" key="1">
    <citation type="submission" date="2019-09" db="EMBL/GenBank/DDBJ databases">
        <authorList>
            <person name="Kevbrin V."/>
            <person name="Grouzdev D.S."/>
        </authorList>
    </citation>
    <scope>NUCLEOTIDE SEQUENCE [LARGE SCALE GENOMIC DNA]</scope>
    <source>
        <strain evidence="3 4">G-192</strain>
    </source>
</reference>
<dbReference type="Proteomes" id="UP000325122">
    <property type="component" value="Unassembled WGS sequence"/>
</dbReference>
<evidence type="ECO:0000313" key="3">
    <source>
        <dbReference type="EMBL" id="KAA5804558.1"/>
    </source>
</evidence>
<proteinExistence type="predicted"/>
<name>A0A5M6ZMT8_9PROT</name>
<feature type="transmembrane region" description="Helical" evidence="2">
    <location>
        <begin position="70"/>
        <end position="92"/>
    </location>
</feature>
<keyword evidence="2" id="KW-0472">Membrane</keyword>
<feature type="compositionally biased region" description="Acidic residues" evidence="1">
    <location>
        <begin position="286"/>
        <end position="303"/>
    </location>
</feature>
<keyword evidence="2" id="KW-1133">Transmembrane helix</keyword>
<sequence>MMNALRVLRHLIVGFAAFAAIATPIWFVIAAFGGKFGFWTPIDGFRHVMGLAGLNALDWFGLPGGFGGGFILPLTAGLGLAALIIAIGFRLIFGRANAPGPGGYVAGVAALAVGLAPLVLVTIGAEQRAGIPPIHDITTDTVNPPQFTAALIERRGENANPVDYHAKTDPRSGRPLPEVQAEAYPDIAPFYTEAEPVLAYRAALGAARDKGWRVSTASEAALMFEAQAVTFWFGFVDDVVVRVSAHEDGARVDARSVSRVGVSDLGANAARLRAFFATLEASLGYSEEEPDLPVPAEEGDGAPEPEVGSESWPEPADDHEG</sequence>
<dbReference type="RefSeq" id="WP_150021589.1">
    <property type="nucleotide sequence ID" value="NZ_VWOJ01000001.1"/>
</dbReference>
<feature type="transmembrane region" description="Helical" evidence="2">
    <location>
        <begin position="104"/>
        <end position="125"/>
    </location>
</feature>
<dbReference type="AlphaFoldDB" id="A0A5M6ZMT8"/>
<evidence type="ECO:0000256" key="2">
    <source>
        <dbReference type="SAM" id="Phobius"/>
    </source>
</evidence>
<dbReference type="InterPro" id="IPR010865">
    <property type="entry name" value="DUF1499"/>
</dbReference>
<evidence type="ECO:0000256" key="1">
    <source>
        <dbReference type="SAM" id="MobiDB-lite"/>
    </source>
</evidence>
<dbReference type="EMBL" id="VWOJ01000001">
    <property type="protein sequence ID" value="KAA5804558.1"/>
    <property type="molecule type" value="Genomic_DNA"/>
</dbReference>
<gene>
    <name evidence="3" type="ORF">F1654_00675</name>
</gene>
<protein>
    <submittedName>
        <fullName evidence="3">DUF1499 domain-containing protein</fullName>
    </submittedName>
</protein>
<feature type="transmembrane region" description="Helical" evidence="2">
    <location>
        <begin position="12"/>
        <end position="32"/>
    </location>
</feature>
<organism evidence="3 4">
    <name type="scientific">Alkalicaulis satelles</name>
    <dbReference type="NCBI Taxonomy" id="2609175"/>
    <lineage>
        <taxon>Bacteria</taxon>
        <taxon>Pseudomonadati</taxon>
        <taxon>Pseudomonadota</taxon>
        <taxon>Alphaproteobacteria</taxon>
        <taxon>Maricaulales</taxon>
        <taxon>Maricaulaceae</taxon>
        <taxon>Alkalicaulis</taxon>
    </lineage>
</organism>